<dbReference type="Proteomes" id="UP000008021">
    <property type="component" value="Chromosome 12"/>
</dbReference>
<evidence type="ECO:0000313" key="3">
    <source>
        <dbReference type="EnsemblPlants" id="OMERI12G15150.1"/>
    </source>
</evidence>
<evidence type="ECO:0000256" key="1">
    <source>
        <dbReference type="SAM" id="MobiDB-lite"/>
    </source>
</evidence>
<dbReference type="EnsemblPlants" id="OMERI12G15150.1">
    <property type="protein sequence ID" value="OMERI12G15150.1"/>
    <property type="gene ID" value="OMERI12G15150"/>
</dbReference>
<keyword evidence="4" id="KW-1185">Reference proteome</keyword>
<name>A0A0E0FEV5_9ORYZ</name>
<protein>
    <submittedName>
        <fullName evidence="3">Uncharacterized protein</fullName>
    </submittedName>
</protein>
<dbReference type="Gramene" id="OMERI12G15150.1">
    <property type="protein sequence ID" value="OMERI12G15150.1"/>
    <property type="gene ID" value="OMERI12G15150"/>
</dbReference>
<reference evidence="3" key="2">
    <citation type="submission" date="2018-05" db="EMBL/GenBank/DDBJ databases">
        <title>OmerRS3 (Oryza meridionalis Reference Sequence Version 3).</title>
        <authorList>
            <person name="Zhang J."/>
            <person name="Kudrna D."/>
            <person name="Lee S."/>
            <person name="Talag J."/>
            <person name="Welchert J."/>
            <person name="Wing R.A."/>
        </authorList>
    </citation>
    <scope>NUCLEOTIDE SEQUENCE [LARGE SCALE GENOMIC DNA]</scope>
    <source>
        <strain evidence="3">cv. OR44</strain>
    </source>
</reference>
<dbReference type="HOGENOM" id="CLU_2708951_0_0_1"/>
<reference evidence="3" key="1">
    <citation type="submission" date="2015-04" db="UniProtKB">
        <authorList>
            <consortium name="EnsemblPlants"/>
        </authorList>
    </citation>
    <scope>IDENTIFICATION</scope>
</reference>
<keyword evidence="2" id="KW-0472">Membrane</keyword>
<sequence length="73" mass="8504">MARKHVEILSDKSDSCSDDSEYNIESDDNDVANEVFEGLNEAELDKILYKMNKRVCLVKFLFILFFAMLLCYI</sequence>
<feature type="region of interest" description="Disordered" evidence="1">
    <location>
        <begin position="1"/>
        <end position="24"/>
    </location>
</feature>
<dbReference type="AlphaFoldDB" id="A0A0E0FEV5"/>
<proteinExistence type="predicted"/>
<keyword evidence="2" id="KW-1133">Transmembrane helix</keyword>
<dbReference type="STRING" id="40149.A0A0E0FEV5"/>
<evidence type="ECO:0000313" key="4">
    <source>
        <dbReference type="Proteomes" id="UP000008021"/>
    </source>
</evidence>
<keyword evidence="2" id="KW-0812">Transmembrane</keyword>
<feature type="transmembrane region" description="Helical" evidence="2">
    <location>
        <begin position="55"/>
        <end position="72"/>
    </location>
</feature>
<feature type="compositionally biased region" description="Basic and acidic residues" evidence="1">
    <location>
        <begin position="1"/>
        <end position="15"/>
    </location>
</feature>
<organism evidence="3">
    <name type="scientific">Oryza meridionalis</name>
    <dbReference type="NCBI Taxonomy" id="40149"/>
    <lineage>
        <taxon>Eukaryota</taxon>
        <taxon>Viridiplantae</taxon>
        <taxon>Streptophyta</taxon>
        <taxon>Embryophyta</taxon>
        <taxon>Tracheophyta</taxon>
        <taxon>Spermatophyta</taxon>
        <taxon>Magnoliopsida</taxon>
        <taxon>Liliopsida</taxon>
        <taxon>Poales</taxon>
        <taxon>Poaceae</taxon>
        <taxon>BOP clade</taxon>
        <taxon>Oryzoideae</taxon>
        <taxon>Oryzeae</taxon>
        <taxon>Oryzinae</taxon>
        <taxon>Oryza</taxon>
    </lineage>
</organism>
<evidence type="ECO:0000256" key="2">
    <source>
        <dbReference type="SAM" id="Phobius"/>
    </source>
</evidence>
<accession>A0A0E0FEV5</accession>